<dbReference type="AlphaFoldDB" id="A0A3M4TEG6"/>
<gene>
    <name evidence="1" type="ORF">ALP90_03424</name>
</gene>
<comment type="caution">
    <text evidence="1">The sequence shown here is derived from an EMBL/GenBank/DDBJ whole genome shotgun (WGS) entry which is preliminary data.</text>
</comment>
<sequence length="125" mass="13615">MGKNMSGPNLSVRFVNALRQLPQYRCNVCNDGPLTHPLTGAQVSPTGDLSNEDDESGILEITFSGGHSIQVNGLAFFTIALKEGVELELHSAPEDPGILEPRLSLAQRRIKDLGDHLCRKHSLEL</sequence>
<name>A0A3M4TEG6_PSEA0</name>
<evidence type="ECO:0000313" key="2">
    <source>
        <dbReference type="Proteomes" id="UP000271097"/>
    </source>
</evidence>
<evidence type="ECO:0000313" key="1">
    <source>
        <dbReference type="EMBL" id="RMR25469.1"/>
    </source>
</evidence>
<accession>A0A3M4TEG6</accession>
<reference evidence="1 2" key="1">
    <citation type="submission" date="2018-08" db="EMBL/GenBank/DDBJ databases">
        <title>Recombination of ecologically and evolutionarily significant loci maintains genetic cohesion in the Pseudomonas syringae species complex.</title>
        <authorList>
            <person name="Dillon M."/>
            <person name="Thakur S."/>
            <person name="Almeida R.N.D."/>
            <person name="Weir B.S."/>
            <person name="Guttman D.S."/>
        </authorList>
    </citation>
    <scope>NUCLEOTIDE SEQUENCE [LARGE SCALE GENOMIC DNA]</scope>
    <source>
        <strain evidence="1 2">ICMP 5931</strain>
    </source>
</reference>
<protein>
    <submittedName>
        <fullName evidence="1">Uncharacterized protein</fullName>
    </submittedName>
</protein>
<dbReference type="Proteomes" id="UP000271097">
    <property type="component" value="Unassembled WGS sequence"/>
</dbReference>
<dbReference type="EMBL" id="RBRS01000019">
    <property type="protein sequence ID" value="RMR25469.1"/>
    <property type="molecule type" value="Genomic_DNA"/>
</dbReference>
<proteinExistence type="predicted"/>
<organism evidence="1 2">
    <name type="scientific">Pseudomonas amygdali pv. ulmi</name>
    <dbReference type="NCBI Taxonomy" id="251720"/>
    <lineage>
        <taxon>Bacteria</taxon>
        <taxon>Pseudomonadati</taxon>
        <taxon>Pseudomonadota</taxon>
        <taxon>Gammaproteobacteria</taxon>
        <taxon>Pseudomonadales</taxon>
        <taxon>Pseudomonadaceae</taxon>
        <taxon>Pseudomonas</taxon>
        <taxon>Pseudomonas amygdali</taxon>
    </lineage>
</organism>